<name>A0A0D1Y3L6_ANEMI</name>
<accession>A0A0D1Y3L6</accession>
<evidence type="ECO:0000313" key="2">
    <source>
        <dbReference type="EMBL" id="SDJ70572.1"/>
    </source>
</evidence>
<keyword evidence="3" id="KW-1185">Reference proteome</keyword>
<dbReference type="STRING" id="47500.AF333_11920"/>
<dbReference type="OrthoDB" id="2679794at2"/>
<organism evidence="1 3">
    <name type="scientific">Aneurinibacillus migulanus</name>
    <name type="common">Bacillus migulanus</name>
    <dbReference type="NCBI Taxonomy" id="47500"/>
    <lineage>
        <taxon>Bacteria</taxon>
        <taxon>Bacillati</taxon>
        <taxon>Bacillota</taxon>
        <taxon>Bacilli</taxon>
        <taxon>Bacillales</taxon>
        <taxon>Paenibacillaceae</taxon>
        <taxon>Aneurinibacillus group</taxon>
        <taxon>Aneurinibacillus</taxon>
    </lineage>
</organism>
<gene>
    <name evidence="1" type="ORF">AF333_11920</name>
    <name evidence="2" type="ORF">SAMN04487909_1264</name>
</gene>
<reference evidence="1 3" key="1">
    <citation type="submission" date="2015-07" db="EMBL/GenBank/DDBJ databases">
        <title>Fjat-14205 dsm 2895.</title>
        <authorList>
            <person name="Liu B."/>
            <person name="Wang J."/>
            <person name="Zhu Y."/>
            <person name="Liu G."/>
            <person name="Chen Q."/>
            <person name="Chen Z."/>
            <person name="Lan J."/>
            <person name="Che J."/>
            <person name="Ge C."/>
            <person name="Shi H."/>
            <person name="Pan Z."/>
            <person name="Liu X."/>
        </authorList>
    </citation>
    <scope>NUCLEOTIDE SEQUENCE [LARGE SCALE GENOMIC DNA]</scope>
    <source>
        <strain evidence="1 3">DSM 2895</strain>
    </source>
</reference>
<evidence type="ECO:0000313" key="4">
    <source>
        <dbReference type="Proteomes" id="UP000182836"/>
    </source>
</evidence>
<proteinExistence type="predicted"/>
<dbReference type="RefSeq" id="WP_043066917.1">
    <property type="nucleotide sequence ID" value="NZ_BJOA01000085.1"/>
</dbReference>
<reference evidence="2 4" key="2">
    <citation type="submission" date="2016-10" db="EMBL/GenBank/DDBJ databases">
        <authorList>
            <person name="de Groot N.N."/>
        </authorList>
    </citation>
    <scope>NUCLEOTIDE SEQUENCE [LARGE SCALE GENOMIC DNA]</scope>
    <source>
        <strain evidence="2 4">DSM 2895</strain>
    </source>
</reference>
<evidence type="ECO:0000313" key="1">
    <source>
        <dbReference type="EMBL" id="KON96086.1"/>
    </source>
</evidence>
<dbReference type="Proteomes" id="UP000037269">
    <property type="component" value="Unassembled WGS sequence"/>
</dbReference>
<dbReference type="AlphaFoldDB" id="A0A0D1Y3L6"/>
<protein>
    <submittedName>
        <fullName evidence="1">Uncharacterized protein</fullName>
    </submittedName>
</protein>
<dbReference type="EMBL" id="LGUG01000004">
    <property type="protein sequence ID" value="KON96086.1"/>
    <property type="molecule type" value="Genomic_DNA"/>
</dbReference>
<dbReference type="EMBL" id="FNED01000026">
    <property type="protein sequence ID" value="SDJ70572.1"/>
    <property type="molecule type" value="Genomic_DNA"/>
</dbReference>
<sequence>MLYYDDKSQVKKWERLSLLRAQVRYMENQWPETNIQEERPTVLEEMRNGETVDINAIHIGVSWQQAHDVNREIFRRIGMDAYRDTYR</sequence>
<dbReference type="GeneID" id="42305889"/>
<dbReference type="PATRIC" id="fig|47500.8.peg.1092"/>
<evidence type="ECO:0000313" key="3">
    <source>
        <dbReference type="Proteomes" id="UP000037269"/>
    </source>
</evidence>
<dbReference type="Proteomes" id="UP000182836">
    <property type="component" value="Unassembled WGS sequence"/>
</dbReference>